<dbReference type="NCBIfam" id="TIGR01414">
    <property type="entry name" value="autotrans_barl"/>
    <property type="match status" value="1"/>
</dbReference>
<feature type="signal peptide" evidence="1">
    <location>
        <begin position="1"/>
        <end position="27"/>
    </location>
</feature>
<dbReference type="GO" id="GO:0019867">
    <property type="term" value="C:outer membrane"/>
    <property type="evidence" value="ECO:0007669"/>
    <property type="project" value="InterPro"/>
</dbReference>
<dbReference type="EMBL" id="CP116347">
    <property type="protein sequence ID" value="WCE11610.1"/>
    <property type="molecule type" value="Genomic_DNA"/>
</dbReference>
<accession>A0AAX3L5U3</accession>
<dbReference type="SUPFAM" id="SSF103515">
    <property type="entry name" value="Autotransporter"/>
    <property type="match status" value="1"/>
</dbReference>
<evidence type="ECO:0000259" key="2">
    <source>
        <dbReference type="PROSITE" id="PS51208"/>
    </source>
</evidence>
<proteinExistence type="predicted"/>
<dbReference type="Pfam" id="PF03797">
    <property type="entry name" value="Autotransporter"/>
    <property type="match status" value="1"/>
</dbReference>
<dbReference type="CDD" id="cd01343">
    <property type="entry name" value="PL1_Passenger_AT"/>
    <property type="match status" value="1"/>
</dbReference>
<keyword evidence="1" id="KW-0732">Signal</keyword>
<feature type="domain" description="Autotransporter" evidence="2">
    <location>
        <begin position="444"/>
        <end position="712"/>
    </location>
</feature>
<evidence type="ECO:0000313" key="3">
    <source>
        <dbReference type="EMBL" id="WCE11610.1"/>
    </source>
</evidence>
<dbReference type="PANTHER" id="PTHR35037:SF7">
    <property type="entry name" value="AUTOTRANSPORTER"/>
    <property type="match status" value="1"/>
</dbReference>
<name>A0AAX3L5U3_9ENTR</name>
<dbReference type="SUPFAM" id="SSF51126">
    <property type="entry name" value="Pectin lyase-like"/>
    <property type="match status" value="1"/>
</dbReference>
<dbReference type="InterPro" id="IPR011050">
    <property type="entry name" value="Pectin_lyase_fold/virulence"/>
</dbReference>
<sequence>MKPLYQYSLLRRAILVAMLGVTGTTSATTLIDKDTFIDANSPVNENYRIENGATLSVNGATTGNITISDGHLAMNGGSVNLLYGEYGATADIADATLKAVSLAGDSRLSRTVIEGQLITWLMNFSATSISAQQFYAYETQSTVEKGYFEQTERMYAGAVYLTSSEGIFTDSVIKGIKTAVYLEGNGSVDLIRSSIWATEGSAFDITRGNQQILLQGSSASSQTGELLVARTGSSVNLALDASHAAGDVRAEGSAVVDVALTNGSVLSGGMTNVNSLMLGNASLYEMTSSSDIRTLSMAGGMVKFAPAEAGEHHTLTLGSLEGNGHFMMNIDTENGSSDLLDVTGHAEGSHTLHLAASGREAENTDPLTLVRTGGGDAEFALNGGRVDIGAWQHELVRNGNQWELVQAKGATSASTDAMLAMASAPQFMHQGELNALRSRLAVKDADNAAGVWGTMLYNRSDIEGAQGSAYRLTQNGMMLGGDKVTDTRAGELTTGAYLSQSTGNIKHARGGDSKVTGYGGGVYARLSAENGAYASTSAQIGHFSNKLNARMSDGGTARADWNSLGYGLMVETGRQIAVGETTSLTPFVGVNAWLTPSENVTLSNGMTAETGDNRSLLAEAGVRMSTRLDVAEMAVTPYVTLAVQQELVKSGSTQINDAYDFTNDFTGTGGTIAGGISVAIAPTASVWMEAEYGKSEQTESALAGNVGFRVAF</sequence>
<dbReference type="PANTHER" id="PTHR35037">
    <property type="entry name" value="C-TERMINAL REGION OF AIDA-LIKE PROTEIN"/>
    <property type="match status" value="1"/>
</dbReference>
<evidence type="ECO:0000256" key="1">
    <source>
        <dbReference type="SAM" id="SignalP"/>
    </source>
</evidence>
<dbReference type="Gene3D" id="2.160.20.20">
    <property type="match status" value="1"/>
</dbReference>
<dbReference type="SMART" id="SM00869">
    <property type="entry name" value="Autotransporter"/>
    <property type="match status" value="1"/>
</dbReference>
<reference evidence="3 4" key="1">
    <citation type="submission" date="2023-01" db="EMBL/GenBank/DDBJ databases">
        <title>Genome sequence resource and annotation of Enterobacter ludwigii, an economically important pathogen of seedling wilt with strawberry.</title>
        <authorList>
            <person name="Xie Y."/>
        </authorList>
    </citation>
    <scope>NUCLEOTIDE SEQUENCE [LARGE SCALE GENOMIC DNA]</scope>
    <source>
        <strain evidence="3 4">CM-TZ4</strain>
    </source>
</reference>
<dbReference type="Pfam" id="PF03212">
    <property type="entry name" value="Pertactin"/>
    <property type="match status" value="1"/>
</dbReference>
<dbReference type="InterPro" id="IPR012332">
    <property type="entry name" value="Autotransporter_pectin_lyase_C"/>
</dbReference>
<dbReference type="Gene3D" id="2.40.128.130">
    <property type="entry name" value="Autotransporter beta-domain"/>
    <property type="match status" value="1"/>
</dbReference>
<dbReference type="InterPro" id="IPR005546">
    <property type="entry name" value="Autotransporte_beta"/>
</dbReference>
<dbReference type="RefSeq" id="WP_059305663.1">
    <property type="nucleotide sequence ID" value="NZ_CP116347.1"/>
</dbReference>
<feature type="chain" id="PRO_5043746639" evidence="1">
    <location>
        <begin position="28"/>
        <end position="712"/>
    </location>
</feature>
<keyword evidence="4" id="KW-1185">Reference proteome</keyword>
<dbReference type="InterPro" id="IPR004899">
    <property type="entry name" value="Pertactin_central"/>
</dbReference>
<evidence type="ECO:0000313" key="4">
    <source>
        <dbReference type="Proteomes" id="UP001210538"/>
    </source>
</evidence>
<dbReference type="Proteomes" id="UP001210538">
    <property type="component" value="Chromosome"/>
</dbReference>
<dbReference type="InterPro" id="IPR036709">
    <property type="entry name" value="Autotransporte_beta_dom_sf"/>
</dbReference>
<gene>
    <name evidence="3" type="ORF">PHA72_16135</name>
</gene>
<organism evidence="3 4">
    <name type="scientific">Enterobacter ludwigii</name>
    <dbReference type="NCBI Taxonomy" id="299767"/>
    <lineage>
        <taxon>Bacteria</taxon>
        <taxon>Pseudomonadati</taxon>
        <taxon>Pseudomonadota</taxon>
        <taxon>Gammaproteobacteria</taxon>
        <taxon>Enterobacterales</taxon>
        <taxon>Enterobacteriaceae</taxon>
        <taxon>Enterobacter</taxon>
        <taxon>Enterobacter cloacae complex</taxon>
    </lineage>
</organism>
<protein>
    <submittedName>
        <fullName evidence="3">Autotransporter outer membrane beta-barrel domain-containing protein</fullName>
    </submittedName>
</protein>
<dbReference type="InterPro" id="IPR006315">
    <property type="entry name" value="OM_autotransptr_brl_dom"/>
</dbReference>
<dbReference type="PROSITE" id="PS51208">
    <property type="entry name" value="AUTOTRANSPORTER"/>
    <property type="match status" value="1"/>
</dbReference>
<dbReference type="InterPro" id="IPR051551">
    <property type="entry name" value="Autotransporter_adhesion"/>
</dbReference>
<dbReference type="AlphaFoldDB" id="A0AAX3L5U3"/>